<sequence>MGLILATEPLFAAVFAVAAGQHIGLIQGTGGAMIVLAALAGRRFGGRPVGKPRPARPGYADEPSRTPSSEEATEGQGPVR</sequence>
<organism evidence="3">
    <name type="scientific">Streptomyces xinghaiensis</name>
    <dbReference type="NCBI Taxonomy" id="1038928"/>
    <lineage>
        <taxon>Bacteria</taxon>
        <taxon>Bacillati</taxon>
        <taxon>Actinomycetota</taxon>
        <taxon>Actinomycetes</taxon>
        <taxon>Kitasatosporales</taxon>
        <taxon>Streptomycetaceae</taxon>
        <taxon>Streptomyces</taxon>
    </lineage>
</organism>
<dbReference type="EMBL" id="HG975299">
    <property type="protein sequence ID" value="CDP39164.1"/>
    <property type="molecule type" value="Genomic_DNA"/>
</dbReference>
<feature type="transmembrane region" description="Helical" evidence="2">
    <location>
        <begin position="12"/>
        <end position="39"/>
    </location>
</feature>
<reference evidence="3" key="1">
    <citation type="submission" date="2014-04" db="EMBL/GenBank/DDBJ databases">
        <title>Fluoroacetate from the marine-derived bacterium Streptomyces xinghaiensis NRRL B24674.</title>
        <authorList>
            <person name="Deng H."/>
            <person name="Yu Y."/>
            <person name="Ma L."/>
            <person name="Huang S."/>
            <person name="O'Hagan D."/>
            <person name="Tong H.M."/>
        </authorList>
    </citation>
    <scope>NUCLEOTIDE SEQUENCE</scope>
    <source>
        <strain evidence="3">NRRL B24674</strain>
    </source>
</reference>
<dbReference type="AlphaFoldDB" id="A0A068VNE4"/>
<evidence type="ECO:0000256" key="2">
    <source>
        <dbReference type="SAM" id="Phobius"/>
    </source>
</evidence>
<protein>
    <submittedName>
        <fullName evidence="3">OrfA4, truncated</fullName>
    </submittedName>
</protein>
<accession>A0A068VNE4</accession>
<evidence type="ECO:0000256" key="1">
    <source>
        <dbReference type="SAM" id="MobiDB-lite"/>
    </source>
</evidence>
<keyword evidence="2" id="KW-1133">Transmembrane helix</keyword>
<gene>
    <name evidence="3" type="primary">orfA4</name>
</gene>
<keyword evidence="2" id="KW-0472">Membrane</keyword>
<proteinExistence type="predicted"/>
<evidence type="ECO:0000313" key="3">
    <source>
        <dbReference type="EMBL" id="CDP39164.1"/>
    </source>
</evidence>
<name>A0A068VNE4_9ACTN</name>
<keyword evidence="2" id="KW-0812">Transmembrane</keyword>
<feature type="region of interest" description="Disordered" evidence="1">
    <location>
        <begin position="44"/>
        <end position="80"/>
    </location>
</feature>